<comment type="caution">
    <text evidence="3">The sequence shown here is derived from an EMBL/GenBank/DDBJ whole genome shotgun (WGS) entry which is preliminary data.</text>
</comment>
<keyword evidence="1" id="KW-0862">Zinc</keyword>
<feature type="domain" description="SWIM-type" evidence="2">
    <location>
        <begin position="51"/>
        <end position="85"/>
    </location>
</feature>
<evidence type="ECO:0000313" key="3">
    <source>
        <dbReference type="EMBL" id="CAG8844519.1"/>
    </source>
</evidence>
<name>A0ABN7X2I3_GIGMA</name>
<protein>
    <submittedName>
        <fullName evidence="3">41530_t:CDS:1</fullName>
    </submittedName>
</protein>
<evidence type="ECO:0000313" key="4">
    <source>
        <dbReference type="Proteomes" id="UP000789901"/>
    </source>
</evidence>
<reference evidence="3 4" key="1">
    <citation type="submission" date="2021-06" db="EMBL/GenBank/DDBJ databases">
        <authorList>
            <person name="Kallberg Y."/>
            <person name="Tangrot J."/>
            <person name="Rosling A."/>
        </authorList>
    </citation>
    <scope>NUCLEOTIDE SEQUENCE [LARGE SCALE GENOMIC DNA]</scope>
    <source>
        <strain evidence="3 4">120-4 pot B 10/14</strain>
    </source>
</reference>
<organism evidence="3 4">
    <name type="scientific">Gigaspora margarita</name>
    <dbReference type="NCBI Taxonomy" id="4874"/>
    <lineage>
        <taxon>Eukaryota</taxon>
        <taxon>Fungi</taxon>
        <taxon>Fungi incertae sedis</taxon>
        <taxon>Mucoromycota</taxon>
        <taxon>Glomeromycotina</taxon>
        <taxon>Glomeromycetes</taxon>
        <taxon>Diversisporales</taxon>
        <taxon>Gigasporaceae</taxon>
        <taxon>Gigaspora</taxon>
    </lineage>
</organism>
<keyword evidence="4" id="KW-1185">Reference proteome</keyword>
<accession>A0ABN7X2I3</accession>
<gene>
    <name evidence="3" type="ORF">GMARGA_LOCUS37145</name>
</gene>
<proteinExistence type="predicted"/>
<sequence length="229" mass="26461">THEYEEGYLKDEYDALQALLKNIMNIVNHDNILEIWHISLFDQRDHSYSHYVVLLADNTHICTCLYIISNSFYCKHFFAIFKISCNTKFDIKLISKRWYTNPMQVSNYSIITGTTTTKFDTVKFGTSEEMNQVISIREHDTYQASIHANITEKQEYAHGFGIAKSGLKFILKNGLVNKFVGLIVKFIDSHSGIATSEHMTIDISQIENPKKLKHKGRPRLLNSAQQYTL</sequence>
<keyword evidence="1" id="KW-0863">Zinc-finger</keyword>
<keyword evidence="1" id="KW-0479">Metal-binding</keyword>
<dbReference type="EMBL" id="CAJVQB010076276">
    <property type="protein sequence ID" value="CAG8844519.1"/>
    <property type="molecule type" value="Genomic_DNA"/>
</dbReference>
<evidence type="ECO:0000259" key="2">
    <source>
        <dbReference type="PROSITE" id="PS50966"/>
    </source>
</evidence>
<dbReference type="InterPro" id="IPR007527">
    <property type="entry name" value="Znf_SWIM"/>
</dbReference>
<evidence type="ECO:0000256" key="1">
    <source>
        <dbReference type="PROSITE-ProRule" id="PRU00325"/>
    </source>
</evidence>
<dbReference type="PROSITE" id="PS50966">
    <property type="entry name" value="ZF_SWIM"/>
    <property type="match status" value="1"/>
</dbReference>
<dbReference type="Proteomes" id="UP000789901">
    <property type="component" value="Unassembled WGS sequence"/>
</dbReference>
<feature type="non-terminal residue" evidence="3">
    <location>
        <position position="1"/>
    </location>
</feature>